<name>A0A2I0VB78_9ASPA</name>
<keyword evidence="2" id="KW-1185">Reference proteome</keyword>
<evidence type="ECO:0000313" key="2">
    <source>
        <dbReference type="Proteomes" id="UP000233837"/>
    </source>
</evidence>
<dbReference type="PANTHER" id="PTHR34206:SF1">
    <property type="entry name" value="OS10G0390701 PROTEIN"/>
    <property type="match status" value="1"/>
</dbReference>
<sequence length="135" mass="15125">MAIKRFFPNINVPVTAMNSPAMARNSQAMPGTLKPTNHHVLLQTAPNSLKKFNPVDKVFEDKETGVICYRDELGELICEGYDEGPRLSWQQEEDGKLEDLVEKGLDYKSMNLSTEALIVSREIKRLNNTGSIISS</sequence>
<reference evidence="1 2" key="1">
    <citation type="journal article" date="2016" name="Sci. Rep.">
        <title>The Dendrobium catenatum Lindl. genome sequence provides insights into polysaccharide synthase, floral development and adaptive evolution.</title>
        <authorList>
            <person name="Zhang G.Q."/>
            <person name="Xu Q."/>
            <person name="Bian C."/>
            <person name="Tsai W.C."/>
            <person name="Yeh C.M."/>
            <person name="Liu K.W."/>
            <person name="Yoshida K."/>
            <person name="Zhang L.S."/>
            <person name="Chang S.B."/>
            <person name="Chen F."/>
            <person name="Shi Y."/>
            <person name="Su Y.Y."/>
            <person name="Zhang Y.Q."/>
            <person name="Chen L.J."/>
            <person name="Yin Y."/>
            <person name="Lin M."/>
            <person name="Huang H."/>
            <person name="Deng H."/>
            <person name="Wang Z.W."/>
            <person name="Zhu S.L."/>
            <person name="Zhao X."/>
            <person name="Deng C."/>
            <person name="Niu S.C."/>
            <person name="Huang J."/>
            <person name="Wang M."/>
            <person name="Liu G.H."/>
            <person name="Yang H.J."/>
            <person name="Xiao X.J."/>
            <person name="Hsiao Y.Y."/>
            <person name="Wu W.L."/>
            <person name="Chen Y.Y."/>
            <person name="Mitsuda N."/>
            <person name="Ohme-Takagi M."/>
            <person name="Luo Y.B."/>
            <person name="Van de Peer Y."/>
            <person name="Liu Z.J."/>
        </authorList>
    </citation>
    <scope>NUCLEOTIDE SEQUENCE [LARGE SCALE GENOMIC DNA]</scope>
    <source>
        <tissue evidence="1">The whole plant</tissue>
    </source>
</reference>
<reference evidence="1 2" key="2">
    <citation type="journal article" date="2017" name="Nature">
        <title>The Apostasia genome and the evolution of orchids.</title>
        <authorList>
            <person name="Zhang G.Q."/>
            <person name="Liu K.W."/>
            <person name="Li Z."/>
            <person name="Lohaus R."/>
            <person name="Hsiao Y.Y."/>
            <person name="Niu S.C."/>
            <person name="Wang J.Y."/>
            <person name="Lin Y.C."/>
            <person name="Xu Q."/>
            <person name="Chen L.J."/>
            <person name="Yoshida K."/>
            <person name="Fujiwara S."/>
            <person name="Wang Z.W."/>
            <person name="Zhang Y.Q."/>
            <person name="Mitsuda N."/>
            <person name="Wang M."/>
            <person name="Liu G.H."/>
            <person name="Pecoraro L."/>
            <person name="Huang H.X."/>
            <person name="Xiao X.J."/>
            <person name="Lin M."/>
            <person name="Wu X.Y."/>
            <person name="Wu W.L."/>
            <person name="Chen Y.Y."/>
            <person name="Chang S.B."/>
            <person name="Sakamoto S."/>
            <person name="Ohme-Takagi M."/>
            <person name="Yagi M."/>
            <person name="Zeng S.J."/>
            <person name="Shen C.Y."/>
            <person name="Yeh C.M."/>
            <person name="Luo Y.B."/>
            <person name="Tsai W.C."/>
            <person name="Van de Peer Y."/>
            <person name="Liu Z.J."/>
        </authorList>
    </citation>
    <scope>NUCLEOTIDE SEQUENCE [LARGE SCALE GENOMIC DNA]</scope>
    <source>
        <tissue evidence="1">The whole plant</tissue>
    </source>
</reference>
<protein>
    <submittedName>
        <fullName evidence="1">Uncharacterized protein</fullName>
    </submittedName>
</protein>
<dbReference type="EMBL" id="KZ503900">
    <property type="protein sequence ID" value="PKU60657.1"/>
    <property type="molecule type" value="Genomic_DNA"/>
</dbReference>
<dbReference type="OrthoDB" id="581210at2759"/>
<dbReference type="Proteomes" id="UP000233837">
    <property type="component" value="Unassembled WGS sequence"/>
</dbReference>
<gene>
    <name evidence="1" type="ORF">MA16_Dca020430</name>
</gene>
<accession>A0A2I0VB78</accession>
<proteinExistence type="predicted"/>
<organism evidence="1 2">
    <name type="scientific">Dendrobium catenatum</name>
    <dbReference type="NCBI Taxonomy" id="906689"/>
    <lineage>
        <taxon>Eukaryota</taxon>
        <taxon>Viridiplantae</taxon>
        <taxon>Streptophyta</taxon>
        <taxon>Embryophyta</taxon>
        <taxon>Tracheophyta</taxon>
        <taxon>Spermatophyta</taxon>
        <taxon>Magnoliopsida</taxon>
        <taxon>Liliopsida</taxon>
        <taxon>Asparagales</taxon>
        <taxon>Orchidaceae</taxon>
        <taxon>Epidendroideae</taxon>
        <taxon>Malaxideae</taxon>
        <taxon>Dendrobiinae</taxon>
        <taxon>Dendrobium</taxon>
    </lineage>
</organism>
<dbReference type="PANTHER" id="PTHR34206">
    <property type="entry name" value="OS06G0193300 PROTEIN"/>
    <property type="match status" value="1"/>
</dbReference>
<dbReference type="AlphaFoldDB" id="A0A2I0VB78"/>
<evidence type="ECO:0000313" key="1">
    <source>
        <dbReference type="EMBL" id="PKU60657.1"/>
    </source>
</evidence>